<accession>A0A6I6JEW6</accession>
<reference evidence="1 2" key="1">
    <citation type="submission" date="2019-11" db="EMBL/GenBank/DDBJ databases">
        <authorList>
            <person name="Zheng R.K."/>
            <person name="Sun C.M."/>
        </authorList>
    </citation>
    <scope>NUCLEOTIDE SEQUENCE [LARGE SCALE GENOMIC DNA]</scope>
    <source>
        <strain evidence="1 2">SRB007</strain>
    </source>
</reference>
<dbReference type="Proteomes" id="UP000428328">
    <property type="component" value="Chromosome"/>
</dbReference>
<sequence>MTISSTLTKAIYAGNGSTSGFAVPFMFLRDEDVEVILSDGESEAVLTISTDYQLAGAGDQSGGLCTLNVAPVEGETLVLRRNPALVQEVDYVENDAFPAATHEAALDKLTMICQALAERLDRTITFRVSSAVTGVELPEPESNQLLAWNGDASNLTNRDAAAMDAVLLPLAVEQGGTGGSDGTQAMVNLGMGETGRSVAVAGTSSEALAAMDAEPADTAILKADLADLLRAVYGEEPQEISGTSLTGLSVTRNHLLWTLTGDATFDDVDFPYDGTYVFHIYPAGHTVTFSSAYKLSASLEEQDPAAGEIRVAVEVFNGRKSLVGLQNMGA</sequence>
<dbReference type="RefSeq" id="WP_158946944.1">
    <property type="nucleotide sequence ID" value="NZ_CP046400.1"/>
</dbReference>
<dbReference type="KEGG" id="psel:GM415_06170"/>
<gene>
    <name evidence="1" type="ORF">GM415_06170</name>
</gene>
<name>A0A6I6JEW6_9BACT</name>
<organism evidence="1 2">
    <name type="scientific">Pseudodesulfovibrio cashew</name>
    <dbReference type="NCBI Taxonomy" id="2678688"/>
    <lineage>
        <taxon>Bacteria</taxon>
        <taxon>Pseudomonadati</taxon>
        <taxon>Thermodesulfobacteriota</taxon>
        <taxon>Desulfovibrionia</taxon>
        <taxon>Desulfovibrionales</taxon>
        <taxon>Desulfovibrionaceae</taxon>
    </lineage>
</organism>
<dbReference type="AlphaFoldDB" id="A0A6I6JEW6"/>
<evidence type="ECO:0000313" key="1">
    <source>
        <dbReference type="EMBL" id="QGY39719.1"/>
    </source>
</evidence>
<dbReference type="EMBL" id="CP046400">
    <property type="protein sequence ID" value="QGY39719.1"/>
    <property type="molecule type" value="Genomic_DNA"/>
</dbReference>
<proteinExistence type="predicted"/>
<evidence type="ECO:0000313" key="2">
    <source>
        <dbReference type="Proteomes" id="UP000428328"/>
    </source>
</evidence>
<keyword evidence="2" id="KW-1185">Reference proteome</keyword>
<protein>
    <submittedName>
        <fullName evidence="1">Uncharacterized protein</fullName>
    </submittedName>
</protein>